<dbReference type="Gramene" id="scaffold_202638.1">
    <property type="protein sequence ID" value="scaffold_202638.1"/>
    <property type="gene ID" value="scaffold_202638.1"/>
</dbReference>
<gene>
    <name evidence="1" type="ORF">ARALYDRAFT_895564</name>
</gene>
<protein>
    <submittedName>
        <fullName evidence="1">Expressed protein</fullName>
    </submittedName>
</protein>
<evidence type="ECO:0000313" key="2">
    <source>
        <dbReference type="Proteomes" id="UP000008694"/>
    </source>
</evidence>
<dbReference type="HOGENOM" id="CLU_2267445_0_0_1"/>
<keyword evidence="2" id="KW-1185">Reference proteome</keyword>
<proteinExistence type="predicted"/>
<dbReference type="Proteomes" id="UP000008694">
    <property type="component" value="Unassembled WGS sequence"/>
</dbReference>
<dbReference type="EMBL" id="GL348714">
    <property type="protein sequence ID" value="EFH65363.1"/>
    <property type="molecule type" value="Genomic_DNA"/>
</dbReference>
<reference evidence="2" key="1">
    <citation type="journal article" date="2011" name="Nat. Genet.">
        <title>The Arabidopsis lyrata genome sequence and the basis of rapid genome size change.</title>
        <authorList>
            <person name="Hu T.T."/>
            <person name="Pattyn P."/>
            <person name="Bakker E.G."/>
            <person name="Cao J."/>
            <person name="Cheng J.-F."/>
            <person name="Clark R.M."/>
            <person name="Fahlgren N."/>
            <person name="Fawcett J.A."/>
            <person name="Grimwood J."/>
            <person name="Gundlach H."/>
            <person name="Haberer G."/>
            <person name="Hollister J.D."/>
            <person name="Ossowski S."/>
            <person name="Ottilar R.P."/>
            <person name="Salamov A.A."/>
            <person name="Schneeberger K."/>
            <person name="Spannagl M."/>
            <person name="Wang X."/>
            <person name="Yang L."/>
            <person name="Nasrallah M.E."/>
            <person name="Bergelson J."/>
            <person name="Carrington J.C."/>
            <person name="Gaut B.S."/>
            <person name="Schmutz J."/>
            <person name="Mayer K.F.X."/>
            <person name="Van de Peer Y."/>
            <person name="Grigoriev I.V."/>
            <person name="Nordborg M."/>
            <person name="Weigel D."/>
            <person name="Guo Y.-L."/>
        </authorList>
    </citation>
    <scope>NUCLEOTIDE SEQUENCE [LARGE SCALE GENOMIC DNA]</scope>
    <source>
        <strain evidence="2">cv. MN47</strain>
    </source>
</reference>
<organism evidence="2">
    <name type="scientific">Arabidopsis lyrata subsp. lyrata</name>
    <name type="common">Lyre-leaved rock-cress</name>
    <dbReference type="NCBI Taxonomy" id="81972"/>
    <lineage>
        <taxon>Eukaryota</taxon>
        <taxon>Viridiplantae</taxon>
        <taxon>Streptophyta</taxon>
        <taxon>Embryophyta</taxon>
        <taxon>Tracheophyta</taxon>
        <taxon>Spermatophyta</taxon>
        <taxon>Magnoliopsida</taxon>
        <taxon>eudicotyledons</taxon>
        <taxon>Gunneridae</taxon>
        <taxon>Pentapetalae</taxon>
        <taxon>rosids</taxon>
        <taxon>malvids</taxon>
        <taxon>Brassicales</taxon>
        <taxon>Brassicaceae</taxon>
        <taxon>Camelineae</taxon>
        <taxon>Arabidopsis</taxon>
    </lineage>
</organism>
<accession>D7KTX4</accession>
<name>D7KTX4_ARALL</name>
<dbReference type="AlphaFoldDB" id="D7KTX4"/>
<sequence length="103" mass="11369">MGEVFSDFANLNHRRIVPRSTPYCLLSLAAEQWPRDNVTLGSFFLLSSTLLWRVGDGLVSPSPFGSRHPGSSVVLCRRGSAARRMAAPIRFSGLEIRVRLSPV</sequence>
<evidence type="ECO:0000313" key="1">
    <source>
        <dbReference type="EMBL" id="EFH65363.1"/>
    </source>
</evidence>